<proteinExistence type="predicted"/>
<accession>A0A2G2XPY4</accession>
<protein>
    <submittedName>
        <fullName evidence="1">Mannan endo-1,4-beta-mannosidase 5</fullName>
    </submittedName>
</protein>
<dbReference type="AlphaFoldDB" id="A0A2G2XPY4"/>
<gene>
    <name evidence="1" type="ORF">CQW23_01911</name>
</gene>
<keyword evidence="2" id="KW-1185">Reference proteome</keyword>
<dbReference type="EMBL" id="MLFT02000001">
    <property type="protein sequence ID" value="PHT59548.1"/>
    <property type="molecule type" value="Genomic_DNA"/>
</dbReference>
<dbReference type="PANTHER" id="PTHR31451">
    <property type="match status" value="1"/>
</dbReference>
<reference evidence="2" key="2">
    <citation type="journal article" date="2017" name="J. Anim. Genet.">
        <title>Multiple reference genome sequences of hot pepper reveal the massive evolution of plant disease resistance genes by retroduplication.</title>
        <authorList>
            <person name="Kim S."/>
            <person name="Park J."/>
            <person name="Yeom S.-I."/>
            <person name="Kim Y.-M."/>
            <person name="Seo E."/>
            <person name="Kim K.-T."/>
            <person name="Kim M.-S."/>
            <person name="Lee J.M."/>
            <person name="Cheong K."/>
            <person name="Shin H.-S."/>
            <person name="Kim S.-B."/>
            <person name="Han K."/>
            <person name="Lee J."/>
            <person name="Park M."/>
            <person name="Lee H.-A."/>
            <person name="Lee H.-Y."/>
            <person name="Lee Y."/>
            <person name="Oh S."/>
            <person name="Lee J.H."/>
            <person name="Choi E."/>
            <person name="Choi E."/>
            <person name="Lee S.E."/>
            <person name="Jeon J."/>
            <person name="Kim H."/>
            <person name="Choi G."/>
            <person name="Song H."/>
            <person name="Lee J."/>
            <person name="Lee S.-C."/>
            <person name="Kwon J.-K."/>
            <person name="Lee H.-Y."/>
            <person name="Koo N."/>
            <person name="Hong Y."/>
            <person name="Kim R.W."/>
            <person name="Kang W.-H."/>
            <person name="Huh J.H."/>
            <person name="Kang B.-C."/>
            <person name="Yang T.-J."/>
            <person name="Lee Y.-H."/>
            <person name="Bennetzen J.L."/>
            <person name="Choi D."/>
        </authorList>
    </citation>
    <scope>NUCLEOTIDE SEQUENCE [LARGE SCALE GENOMIC DNA]</scope>
    <source>
        <strain evidence="2">cv. PBC81</strain>
    </source>
</reference>
<dbReference type="InterPro" id="IPR045053">
    <property type="entry name" value="MAN-like"/>
</dbReference>
<dbReference type="OrthoDB" id="1404838at2759"/>
<dbReference type="InterPro" id="IPR017853">
    <property type="entry name" value="GH"/>
</dbReference>
<organism evidence="1 2">
    <name type="scientific">Capsicum baccatum</name>
    <name type="common">Peruvian pepper</name>
    <dbReference type="NCBI Taxonomy" id="33114"/>
    <lineage>
        <taxon>Eukaryota</taxon>
        <taxon>Viridiplantae</taxon>
        <taxon>Streptophyta</taxon>
        <taxon>Embryophyta</taxon>
        <taxon>Tracheophyta</taxon>
        <taxon>Spermatophyta</taxon>
        <taxon>Magnoliopsida</taxon>
        <taxon>eudicotyledons</taxon>
        <taxon>Gunneridae</taxon>
        <taxon>Pentapetalae</taxon>
        <taxon>asterids</taxon>
        <taxon>lamiids</taxon>
        <taxon>Solanales</taxon>
        <taxon>Solanaceae</taxon>
        <taxon>Solanoideae</taxon>
        <taxon>Capsiceae</taxon>
        <taxon>Capsicum</taxon>
    </lineage>
</organism>
<comment type="caution">
    <text evidence="1">The sequence shown here is derived from an EMBL/GenBank/DDBJ whole genome shotgun (WGS) entry which is preliminary data.</text>
</comment>
<dbReference type="Proteomes" id="UP000224567">
    <property type="component" value="Unassembled WGS sequence"/>
</dbReference>
<dbReference type="GO" id="GO:0016985">
    <property type="term" value="F:mannan endo-1,4-beta-mannosidase activity"/>
    <property type="evidence" value="ECO:0007669"/>
    <property type="project" value="UniProtKB-EC"/>
</dbReference>
<reference evidence="1 2" key="1">
    <citation type="journal article" date="2017" name="Genome Biol.">
        <title>New reference genome sequences of hot pepper reveal the massive evolution of plant disease-resistance genes by retroduplication.</title>
        <authorList>
            <person name="Kim S."/>
            <person name="Park J."/>
            <person name="Yeom S.I."/>
            <person name="Kim Y.M."/>
            <person name="Seo E."/>
            <person name="Kim K.T."/>
            <person name="Kim M.S."/>
            <person name="Lee J.M."/>
            <person name="Cheong K."/>
            <person name="Shin H.S."/>
            <person name="Kim S.B."/>
            <person name="Han K."/>
            <person name="Lee J."/>
            <person name="Park M."/>
            <person name="Lee H.A."/>
            <person name="Lee H.Y."/>
            <person name="Lee Y."/>
            <person name="Oh S."/>
            <person name="Lee J.H."/>
            <person name="Choi E."/>
            <person name="Choi E."/>
            <person name="Lee S.E."/>
            <person name="Jeon J."/>
            <person name="Kim H."/>
            <person name="Choi G."/>
            <person name="Song H."/>
            <person name="Lee J."/>
            <person name="Lee S.C."/>
            <person name="Kwon J.K."/>
            <person name="Lee H.Y."/>
            <person name="Koo N."/>
            <person name="Hong Y."/>
            <person name="Kim R.W."/>
            <person name="Kang W.H."/>
            <person name="Huh J.H."/>
            <person name="Kang B.C."/>
            <person name="Yang T.J."/>
            <person name="Lee Y.H."/>
            <person name="Bennetzen J.L."/>
            <person name="Choi D."/>
        </authorList>
    </citation>
    <scope>NUCLEOTIDE SEQUENCE [LARGE SCALE GENOMIC DNA]</scope>
    <source>
        <strain evidence="2">cv. PBC81</strain>
    </source>
</reference>
<dbReference type="PANTHER" id="PTHR31451:SF59">
    <property type="entry name" value="MANNAN ENDO-1,4-BETA-MANNOSIDASE"/>
    <property type="match status" value="1"/>
</dbReference>
<evidence type="ECO:0000313" key="2">
    <source>
        <dbReference type="Proteomes" id="UP000224567"/>
    </source>
</evidence>
<name>A0A2G2XPY4_CAPBA</name>
<dbReference type="Gene3D" id="3.20.20.80">
    <property type="entry name" value="Glycosidases"/>
    <property type="match status" value="1"/>
</dbReference>
<evidence type="ECO:0000313" key="1">
    <source>
        <dbReference type="EMBL" id="PHT59548.1"/>
    </source>
</evidence>
<dbReference type="STRING" id="33114.A0A2G2XPY4"/>
<dbReference type="SUPFAM" id="SSF51445">
    <property type="entry name" value="(Trans)glycosidases"/>
    <property type="match status" value="1"/>
</dbReference>
<sequence>MDMNFQKRLAGQSEDAEAVFMQTWMTSHWRDSRSILKKPLVLAEFGKSSKDSGYNQNARDTFMSLVYKNVYNFAKAGGTMARP</sequence>